<proteinExistence type="predicted"/>
<evidence type="ECO:0000313" key="1">
    <source>
        <dbReference type="EMBL" id="CQR55525.1"/>
    </source>
</evidence>
<gene>
    <name evidence="1" type="ORF">PRIO_3122</name>
</gene>
<dbReference type="KEGG" id="pri:PRIO_3122"/>
<dbReference type="Proteomes" id="UP000033163">
    <property type="component" value="Chromosome I"/>
</dbReference>
<dbReference type="PATRIC" id="fig|1073571.4.peg.3329"/>
<dbReference type="EMBL" id="LN831776">
    <property type="protein sequence ID" value="CQR55525.1"/>
    <property type="molecule type" value="Genomic_DNA"/>
</dbReference>
<protein>
    <submittedName>
        <fullName evidence="1">Uncharacterized protein</fullName>
    </submittedName>
</protein>
<reference evidence="2" key="1">
    <citation type="submission" date="2015-03" db="EMBL/GenBank/DDBJ databases">
        <authorList>
            <person name="Wibberg D."/>
        </authorList>
    </citation>
    <scope>NUCLEOTIDE SEQUENCE [LARGE SCALE GENOMIC DNA]</scope>
</reference>
<name>A0A0E4HB69_9BACL</name>
<dbReference type="HOGENOM" id="CLU_3346790_0_0_9"/>
<organism evidence="1 2">
    <name type="scientific">Paenibacillus riograndensis SBR5</name>
    <dbReference type="NCBI Taxonomy" id="1073571"/>
    <lineage>
        <taxon>Bacteria</taxon>
        <taxon>Bacillati</taxon>
        <taxon>Bacillota</taxon>
        <taxon>Bacilli</taxon>
        <taxon>Bacillales</taxon>
        <taxon>Paenibacillaceae</taxon>
        <taxon>Paenibacillus</taxon>
        <taxon>Paenibacillus sonchi group</taxon>
    </lineage>
</organism>
<evidence type="ECO:0000313" key="2">
    <source>
        <dbReference type="Proteomes" id="UP000033163"/>
    </source>
</evidence>
<dbReference type="AlphaFoldDB" id="A0A0E4HB69"/>
<accession>A0A0E4HB69</accession>
<sequence length="37" mass="3989">MICTAEPDVDAASRHVCRHRHGAGFSRFGEDVGMADS</sequence>